<dbReference type="EMBL" id="CP015249">
    <property type="protein sequence ID" value="ANB16145.1"/>
    <property type="molecule type" value="Genomic_DNA"/>
</dbReference>
<dbReference type="HAMAP" id="MF_00772">
    <property type="entry name" value="OGT"/>
    <property type="match status" value="1"/>
</dbReference>
<dbReference type="FunFam" id="1.10.10.10:FF:000214">
    <property type="entry name" value="Methylated-DNA--protein-cysteine methyltransferase"/>
    <property type="match status" value="1"/>
</dbReference>
<dbReference type="GO" id="GO:0032259">
    <property type="term" value="P:methylation"/>
    <property type="evidence" value="ECO:0007669"/>
    <property type="project" value="UniProtKB-KW"/>
</dbReference>
<dbReference type="GO" id="GO:0005737">
    <property type="term" value="C:cytoplasm"/>
    <property type="evidence" value="ECO:0007669"/>
    <property type="project" value="UniProtKB-SubCell"/>
</dbReference>
<evidence type="ECO:0000259" key="10">
    <source>
        <dbReference type="Pfam" id="PF01035"/>
    </source>
</evidence>
<protein>
    <recommendedName>
        <fullName evidence="9">Methylated-DNA--protein-cysteine methyltransferase</fullName>
        <ecNumber evidence="9">2.1.1.63</ecNumber>
    </recommendedName>
    <alternativeName>
        <fullName evidence="9">6-O-methylguanine-DNA methyltransferase</fullName>
        <shortName evidence="9">MGMT</shortName>
    </alternativeName>
    <alternativeName>
        <fullName evidence="9">O-6-methylguanine-DNA-alkyltransferase</fullName>
    </alternativeName>
</protein>
<keyword evidence="13" id="KW-1185">Reference proteome</keyword>
<keyword evidence="5 9" id="KW-0808">Transferase</keyword>
<dbReference type="Pfam" id="PF01035">
    <property type="entry name" value="DNA_binding_1"/>
    <property type="match status" value="1"/>
</dbReference>
<dbReference type="InterPro" id="IPR036388">
    <property type="entry name" value="WH-like_DNA-bd_sf"/>
</dbReference>
<dbReference type="InterPro" id="IPR023546">
    <property type="entry name" value="MGMT"/>
</dbReference>
<evidence type="ECO:0000256" key="6">
    <source>
        <dbReference type="ARBA" id="ARBA00022763"/>
    </source>
</evidence>
<comment type="miscellaneous">
    <text evidence="9">This enzyme catalyzes only one turnover and therefore is not strictly catalytic. According to one definition, an enzyme is a biocatalyst that acts repeatedly and over many reaction cycles.</text>
</comment>
<evidence type="ECO:0000256" key="5">
    <source>
        <dbReference type="ARBA" id="ARBA00022679"/>
    </source>
</evidence>
<dbReference type="InterPro" id="IPR036217">
    <property type="entry name" value="MethylDNA_cys_MeTrfase_DNAb"/>
</dbReference>
<dbReference type="Gene3D" id="3.30.160.70">
    <property type="entry name" value="Methylated DNA-protein cysteine methyltransferase domain"/>
    <property type="match status" value="1"/>
</dbReference>
<evidence type="ECO:0000256" key="7">
    <source>
        <dbReference type="ARBA" id="ARBA00023204"/>
    </source>
</evidence>
<evidence type="ECO:0000313" key="13">
    <source>
        <dbReference type="Proteomes" id="UP000076830"/>
    </source>
</evidence>
<dbReference type="OrthoDB" id="9802228at2"/>
<comment type="catalytic activity">
    <reaction evidence="1 9">
        <text>a 4-O-methyl-thymidine in DNA + L-cysteinyl-[protein] = a thymidine in DNA + S-methyl-L-cysteinyl-[protein]</text>
        <dbReference type="Rhea" id="RHEA:53428"/>
        <dbReference type="Rhea" id="RHEA-COMP:10131"/>
        <dbReference type="Rhea" id="RHEA-COMP:10132"/>
        <dbReference type="Rhea" id="RHEA-COMP:13555"/>
        <dbReference type="Rhea" id="RHEA-COMP:13556"/>
        <dbReference type="ChEBI" id="CHEBI:29950"/>
        <dbReference type="ChEBI" id="CHEBI:82612"/>
        <dbReference type="ChEBI" id="CHEBI:137386"/>
        <dbReference type="ChEBI" id="CHEBI:137387"/>
        <dbReference type="EC" id="2.1.1.63"/>
    </reaction>
</comment>
<dbReference type="InterPro" id="IPR008332">
    <property type="entry name" value="MethylG_MeTrfase_N"/>
</dbReference>
<comment type="function">
    <text evidence="9">Involved in the cellular defense against the biological effects of O6-methylguanine (O6-MeG) and O4-methylthymine (O4-MeT) in DNA. Repairs the methylated nucleobase in DNA by stoichiometrically transferring the methyl group to a cysteine residue in the enzyme. This is a suicide reaction: the enzyme is irreversibly inactivated.</text>
</comment>
<dbReference type="InterPro" id="IPR001497">
    <property type="entry name" value="MethylDNA_cys_MeTrfase_AS"/>
</dbReference>
<feature type="active site" description="Nucleophile; methyl group acceptor" evidence="9">
    <location>
        <position position="126"/>
    </location>
</feature>
<organism evidence="12 13">
    <name type="scientific">Dokdonella koreensis DS-123</name>
    <dbReference type="NCBI Taxonomy" id="1300342"/>
    <lineage>
        <taxon>Bacteria</taxon>
        <taxon>Pseudomonadati</taxon>
        <taxon>Pseudomonadota</taxon>
        <taxon>Gammaproteobacteria</taxon>
        <taxon>Lysobacterales</taxon>
        <taxon>Rhodanobacteraceae</taxon>
        <taxon>Dokdonella</taxon>
    </lineage>
</organism>
<dbReference type="KEGG" id="dko:I596_105"/>
<evidence type="ECO:0000313" key="12">
    <source>
        <dbReference type="EMBL" id="ANB16145.1"/>
    </source>
</evidence>
<accession>A0A167G4G0</accession>
<dbReference type="CDD" id="cd06445">
    <property type="entry name" value="ATase"/>
    <property type="match status" value="1"/>
</dbReference>
<dbReference type="AlphaFoldDB" id="A0A167G4G0"/>
<dbReference type="SUPFAM" id="SSF46767">
    <property type="entry name" value="Methylated DNA-protein cysteine methyltransferase, C-terminal domain"/>
    <property type="match status" value="1"/>
</dbReference>
<dbReference type="SUPFAM" id="SSF53155">
    <property type="entry name" value="Methylated DNA-protein cysteine methyltransferase domain"/>
    <property type="match status" value="1"/>
</dbReference>
<evidence type="ECO:0000259" key="11">
    <source>
        <dbReference type="Pfam" id="PF02870"/>
    </source>
</evidence>
<dbReference type="NCBIfam" id="TIGR00589">
    <property type="entry name" value="ogt"/>
    <property type="match status" value="1"/>
</dbReference>
<dbReference type="PATRIC" id="fig|1300342.3.peg.104"/>
<feature type="domain" description="Methylguanine DNA methyltransferase ribonuclease-like" evidence="11">
    <location>
        <begin position="4"/>
        <end position="70"/>
    </location>
</feature>
<evidence type="ECO:0000256" key="1">
    <source>
        <dbReference type="ARBA" id="ARBA00001286"/>
    </source>
</evidence>
<dbReference type="STRING" id="1300342.I596_105"/>
<evidence type="ECO:0000256" key="3">
    <source>
        <dbReference type="ARBA" id="ARBA00022490"/>
    </source>
</evidence>
<dbReference type="InterPro" id="IPR036631">
    <property type="entry name" value="MGMT_N_sf"/>
</dbReference>
<proteinExistence type="inferred from homology"/>
<evidence type="ECO:0000256" key="9">
    <source>
        <dbReference type="HAMAP-Rule" id="MF_00772"/>
    </source>
</evidence>
<dbReference type="Proteomes" id="UP000076830">
    <property type="component" value="Chromosome"/>
</dbReference>
<comment type="catalytic activity">
    <reaction evidence="8 9">
        <text>a 6-O-methyl-2'-deoxyguanosine in DNA + L-cysteinyl-[protein] = S-methyl-L-cysteinyl-[protein] + a 2'-deoxyguanosine in DNA</text>
        <dbReference type="Rhea" id="RHEA:24000"/>
        <dbReference type="Rhea" id="RHEA-COMP:10131"/>
        <dbReference type="Rhea" id="RHEA-COMP:10132"/>
        <dbReference type="Rhea" id="RHEA-COMP:11367"/>
        <dbReference type="Rhea" id="RHEA-COMP:11368"/>
        <dbReference type="ChEBI" id="CHEBI:29950"/>
        <dbReference type="ChEBI" id="CHEBI:82612"/>
        <dbReference type="ChEBI" id="CHEBI:85445"/>
        <dbReference type="ChEBI" id="CHEBI:85448"/>
        <dbReference type="EC" id="2.1.1.63"/>
    </reaction>
</comment>
<keyword evidence="3 9" id="KW-0963">Cytoplasm</keyword>
<evidence type="ECO:0000256" key="8">
    <source>
        <dbReference type="ARBA" id="ARBA00049348"/>
    </source>
</evidence>
<dbReference type="InterPro" id="IPR014048">
    <property type="entry name" value="MethylDNA_cys_MeTrfase_DNA-bd"/>
</dbReference>
<name>A0A167G4G0_9GAMM</name>
<keyword evidence="7 9" id="KW-0234">DNA repair</keyword>
<dbReference type="PANTHER" id="PTHR10815">
    <property type="entry name" value="METHYLATED-DNA--PROTEIN-CYSTEINE METHYLTRANSFERASE"/>
    <property type="match status" value="1"/>
</dbReference>
<keyword evidence="6 9" id="KW-0227">DNA damage</keyword>
<dbReference type="Pfam" id="PF02870">
    <property type="entry name" value="Methyltransf_1N"/>
    <property type="match status" value="1"/>
</dbReference>
<dbReference type="PROSITE" id="PS00374">
    <property type="entry name" value="MGMT"/>
    <property type="match status" value="1"/>
</dbReference>
<dbReference type="Gene3D" id="1.10.10.10">
    <property type="entry name" value="Winged helix-like DNA-binding domain superfamily/Winged helix DNA-binding domain"/>
    <property type="match status" value="1"/>
</dbReference>
<dbReference type="GO" id="GO:0006307">
    <property type="term" value="P:DNA alkylation repair"/>
    <property type="evidence" value="ECO:0007669"/>
    <property type="project" value="UniProtKB-UniRule"/>
</dbReference>
<comment type="subcellular location">
    <subcellularLocation>
        <location evidence="9">Cytoplasm</location>
    </subcellularLocation>
</comment>
<dbReference type="PANTHER" id="PTHR10815:SF5">
    <property type="entry name" value="METHYLATED-DNA--PROTEIN-CYSTEINE METHYLTRANSFERASE"/>
    <property type="match status" value="1"/>
</dbReference>
<reference evidence="12 13" key="1">
    <citation type="submission" date="2016-04" db="EMBL/GenBank/DDBJ databases">
        <title>Complete genome sequence of Dokdonella koreensis DS-123T.</title>
        <authorList>
            <person name="Kim J.F."/>
            <person name="Lee H."/>
            <person name="Kwak M.-J."/>
        </authorList>
    </citation>
    <scope>NUCLEOTIDE SEQUENCE [LARGE SCALE GENOMIC DNA]</scope>
    <source>
        <strain evidence="12 13">DS-123</strain>
    </source>
</reference>
<keyword evidence="4 9" id="KW-0489">Methyltransferase</keyword>
<sequence length="165" mass="18193">MEFDYLQTPIGRLLLVADEAGLRHIDFPNADQDARIDASWNRGRRFLGATIEQLQAYFAGDLTAFDVALAARGTAFRKTVWDELVRIPYGQTISYGELARRIRQPNASRAVGAANGANPLPIIVPCHRVIGSSGKLTGFGGGLPTKQWLLEHERRHAPPTAFILQ</sequence>
<evidence type="ECO:0000256" key="2">
    <source>
        <dbReference type="ARBA" id="ARBA00008711"/>
    </source>
</evidence>
<feature type="domain" description="Methylated-DNA-[protein]-cysteine S-methyltransferase DNA binding" evidence="10">
    <location>
        <begin position="75"/>
        <end position="154"/>
    </location>
</feature>
<gene>
    <name evidence="12" type="ORF">I596_105</name>
</gene>
<dbReference type="EC" id="2.1.1.63" evidence="9"/>
<evidence type="ECO:0000256" key="4">
    <source>
        <dbReference type="ARBA" id="ARBA00022603"/>
    </source>
</evidence>
<dbReference type="GO" id="GO:0003908">
    <property type="term" value="F:methylated-DNA-[protein]-cysteine S-methyltransferase activity"/>
    <property type="evidence" value="ECO:0007669"/>
    <property type="project" value="UniProtKB-UniRule"/>
</dbReference>
<comment type="similarity">
    <text evidence="2 9">Belongs to the MGMT family.</text>
</comment>